<keyword evidence="6" id="KW-0406">Ion transport</keyword>
<dbReference type="AlphaFoldDB" id="A0A139HB83"/>
<dbReference type="Proteomes" id="UP000070133">
    <property type="component" value="Unassembled WGS sequence"/>
</dbReference>
<dbReference type="InterPro" id="IPR039261">
    <property type="entry name" value="FNR_nucleotide-bd"/>
</dbReference>
<evidence type="ECO:0000256" key="1">
    <source>
        <dbReference type="ARBA" id="ARBA00004141"/>
    </source>
</evidence>
<dbReference type="Gene3D" id="3.40.50.80">
    <property type="entry name" value="Nucleotide-binding domain of ferredoxin-NADP reductase (FNR) module"/>
    <property type="match status" value="1"/>
</dbReference>
<evidence type="ECO:0000313" key="10">
    <source>
        <dbReference type="EMBL" id="KXS99709.1"/>
    </source>
</evidence>
<name>A0A139HB83_9PEZI</name>
<feature type="transmembrane region" description="Helical" evidence="8">
    <location>
        <begin position="272"/>
        <end position="296"/>
    </location>
</feature>
<keyword evidence="11" id="KW-1185">Reference proteome</keyword>
<comment type="subcellular location">
    <subcellularLocation>
        <location evidence="1">Membrane</location>
        <topology evidence="1">Multi-pass membrane protein</topology>
    </subcellularLocation>
</comment>
<feature type="transmembrane region" description="Helical" evidence="8">
    <location>
        <begin position="9"/>
        <end position="29"/>
    </location>
</feature>
<evidence type="ECO:0000256" key="7">
    <source>
        <dbReference type="ARBA" id="ARBA00023136"/>
    </source>
</evidence>
<evidence type="ECO:0000313" key="11">
    <source>
        <dbReference type="Proteomes" id="UP000070133"/>
    </source>
</evidence>
<keyword evidence="3" id="KW-0249">Electron transport</keyword>
<evidence type="ECO:0000256" key="2">
    <source>
        <dbReference type="ARBA" id="ARBA00022692"/>
    </source>
</evidence>
<evidence type="ECO:0000256" key="3">
    <source>
        <dbReference type="ARBA" id="ARBA00022982"/>
    </source>
</evidence>
<evidence type="ECO:0000256" key="6">
    <source>
        <dbReference type="ARBA" id="ARBA00023065"/>
    </source>
</evidence>
<gene>
    <name evidence="10" type="ORF">AC578_9879</name>
</gene>
<keyword evidence="4 8" id="KW-1133">Transmembrane helix</keyword>
<organism evidence="10 11">
    <name type="scientific">Pseudocercospora eumusae</name>
    <dbReference type="NCBI Taxonomy" id="321146"/>
    <lineage>
        <taxon>Eukaryota</taxon>
        <taxon>Fungi</taxon>
        <taxon>Dikarya</taxon>
        <taxon>Ascomycota</taxon>
        <taxon>Pezizomycotina</taxon>
        <taxon>Dothideomycetes</taxon>
        <taxon>Dothideomycetidae</taxon>
        <taxon>Mycosphaerellales</taxon>
        <taxon>Mycosphaerellaceae</taxon>
        <taxon>Pseudocercospora</taxon>
    </lineage>
</organism>
<feature type="transmembrane region" description="Helical" evidence="8">
    <location>
        <begin position="176"/>
        <end position="200"/>
    </location>
</feature>
<feature type="transmembrane region" description="Helical" evidence="8">
    <location>
        <begin position="49"/>
        <end position="69"/>
    </location>
</feature>
<comment type="caution">
    <text evidence="10">The sequence shown here is derived from an EMBL/GenBank/DDBJ whole genome shotgun (WGS) entry which is preliminary data.</text>
</comment>
<keyword evidence="6" id="KW-0813">Transport</keyword>
<proteinExistence type="predicted"/>
<dbReference type="PANTHER" id="PTHR11972:SF69">
    <property type="entry name" value="FERRIC REDUCTION OXIDASE 6-RELATED"/>
    <property type="match status" value="1"/>
</dbReference>
<feature type="transmembrane region" description="Helical" evidence="8">
    <location>
        <begin position="136"/>
        <end position="156"/>
    </location>
</feature>
<dbReference type="Pfam" id="PF01794">
    <property type="entry name" value="Ferric_reduct"/>
    <property type="match status" value="1"/>
</dbReference>
<dbReference type="STRING" id="321146.A0A139HB83"/>
<evidence type="ECO:0000256" key="4">
    <source>
        <dbReference type="ARBA" id="ARBA00022989"/>
    </source>
</evidence>
<dbReference type="OrthoDB" id="10006946at2759"/>
<evidence type="ECO:0000256" key="8">
    <source>
        <dbReference type="SAM" id="Phobius"/>
    </source>
</evidence>
<sequence length="607" mass="68123">MRRITPRTCLWPLVGSICSAFALSIGLTYRSNHHCFAGTCGEWLFPLQARLHVVVWYSWLSTSIALLSLRAFQPRIRNAVTTPVGRFFLLGKRLRISGLLLLLWLFVLYGSLFGLWWTRLRDYFEDRGEGVEGNDIVAAVAMTGHLIDVSMGMVLLPVSRHSALMSFFKLSPSSAYLFHMTMAYILAAGALAHGLLYVVWATVFHRQPDHRSRAIFPVLNPTYLRYEVWPGNTSSLGKWRASLVFTGSAAALIMFVMLLTSLPVVRRKHFNLFYFTHLLSILAIVIICLHASTMFYCTLPGLLMWLLDWSMRAVELKERIDGKLLSLGDGWYLMTLPLPRKRLSGCACHSPLAHFYIHHGLSSAREVHPFTTISHLASQKTLIRESGETWISVRFLLKASASRHPPSNKRRREWTNRLGSLADAQEPVLQPDPEKAPAALEYGESAKTDTDITVRLEGPYFTPANPEHFKNVICLVAGSGLSGGIAIAAAFKASKRNCDGNGAVCSMPRQSASIWQRCTVHWTVRQTEYTPMPFFDELAHEGLDFQVHCTGRDKARMDLQAVLRQSCETHVGADSWCYISGPSGFIAAAERACSEMPGLRWFAARWD</sequence>
<dbReference type="GO" id="GO:0006811">
    <property type="term" value="P:monoatomic ion transport"/>
    <property type="evidence" value="ECO:0007669"/>
    <property type="project" value="UniProtKB-KW"/>
</dbReference>
<dbReference type="GO" id="GO:0005886">
    <property type="term" value="C:plasma membrane"/>
    <property type="evidence" value="ECO:0007669"/>
    <property type="project" value="TreeGrafter"/>
</dbReference>
<feature type="domain" description="Ferric oxidoreductase" evidence="9">
    <location>
        <begin position="145"/>
        <end position="288"/>
    </location>
</feature>
<dbReference type="EMBL" id="LFZN01000088">
    <property type="protein sequence ID" value="KXS99709.1"/>
    <property type="molecule type" value="Genomic_DNA"/>
</dbReference>
<evidence type="ECO:0000259" key="9">
    <source>
        <dbReference type="Pfam" id="PF01794"/>
    </source>
</evidence>
<feature type="transmembrane region" description="Helical" evidence="8">
    <location>
        <begin position="239"/>
        <end position="260"/>
    </location>
</feature>
<dbReference type="PANTHER" id="PTHR11972">
    <property type="entry name" value="NADPH OXIDASE"/>
    <property type="match status" value="1"/>
</dbReference>
<dbReference type="InterPro" id="IPR013130">
    <property type="entry name" value="Fe3_Rdtase_TM_dom"/>
</dbReference>
<dbReference type="GO" id="GO:0016491">
    <property type="term" value="F:oxidoreductase activity"/>
    <property type="evidence" value="ECO:0007669"/>
    <property type="project" value="UniProtKB-KW"/>
</dbReference>
<keyword evidence="7 8" id="KW-0472">Membrane</keyword>
<reference evidence="10 11" key="1">
    <citation type="submission" date="2015-07" db="EMBL/GenBank/DDBJ databases">
        <title>Comparative genomics of the Sigatoka disease complex on banana suggests a link between parallel evolutionary changes in Pseudocercospora fijiensis and Pseudocercospora eumusae and increased virulence on the banana host.</title>
        <authorList>
            <person name="Chang T.-C."/>
            <person name="Salvucci A."/>
            <person name="Crous P.W."/>
            <person name="Stergiopoulos I."/>
        </authorList>
    </citation>
    <scope>NUCLEOTIDE SEQUENCE [LARGE SCALE GENOMIC DNA]</scope>
    <source>
        <strain evidence="10 11">CBS 114824</strain>
    </source>
</reference>
<feature type="transmembrane region" description="Helical" evidence="8">
    <location>
        <begin position="96"/>
        <end position="116"/>
    </location>
</feature>
<keyword evidence="5" id="KW-0560">Oxidoreductase</keyword>
<protein>
    <recommendedName>
        <fullName evidence="9">Ferric oxidoreductase domain-containing protein</fullName>
    </recommendedName>
</protein>
<evidence type="ECO:0000256" key="5">
    <source>
        <dbReference type="ARBA" id="ARBA00023002"/>
    </source>
</evidence>
<keyword evidence="2 8" id="KW-0812">Transmembrane</keyword>
<accession>A0A139HB83</accession>
<dbReference type="SUPFAM" id="SSF52343">
    <property type="entry name" value="Ferredoxin reductase-like, C-terminal NADP-linked domain"/>
    <property type="match status" value="1"/>
</dbReference>
<dbReference type="InterPro" id="IPR050369">
    <property type="entry name" value="RBOH/FRE"/>
</dbReference>